<gene>
    <name evidence="2" type="ORF">BG57_03885</name>
    <name evidence="1" type="ORF">GCM10010985_16740</name>
</gene>
<comment type="caution">
    <text evidence="2">The sequence shown here is derived from an EMBL/GenBank/DDBJ whole genome shotgun (WGS) entry which is preliminary data.</text>
</comment>
<protein>
    <submittedName>
        <fullName evidence="2">Uncharacterized protein</fullName>
    </submittedName>
</protein>
<evidence type="ECO:0000313" key="1">
    <source>
        <dbReference type="EMBL" id="GGD63297.1"/>
    </source>
</evidence>
<sequence>MEEIVGRFSTSSALAITKEAITAALQDGTIKLLGTGSKQLAEENAKADALYLATLANSMFEQLNRDASAEQ</sequence>
<proteinExistence type="predicted"/>
<organism evidence="2 3">
    <name type="scientific">Caballeronia grimmiae</name>
    <dbReference type="NCBI Taxonomy" id="1071679"/>
    <lineage>
        <taxon>Bacteria</taxon>
        <taxon>Pseudomonadati</taxon>
        <taxon>Pseudomonadota</taxon>
        <taxon>Betaproteobacteria</taxon>
        <taxon>Burkholderiales</taxon>
        <taxon>Burkholderiaceae</taxon>
        <taxon>Caballeronia</taxon>
    </lineage>
</organism>
<evidence type="ECO:0000313" key="3">
    <source>
        <dbReference type="Proteomes" id="UP000027439"/>
    </source>
</evidence>
<dbReference type="EMBL" id="BMEG01000002">
    <property type="protein sequence ID" value="GGD63297.1"/>
    <property type="molecule type" value="Genomic_DNA"/>
</dbReference>
<evidence type="ECO:0000313" key="2">
    <source>
        <dbReference type="EMBL" id="KDR34820.1"/>
    </source>
</evidence>
<dbReference type="EMBL" id="JFHE01000011">
    <property type="protein sequence ID" value="KDR34820.1"/>
    <property type="molecule type" value="Genomic_DNA"/>
</dbReference>
<keyword evidence="4" id="KW-1185">Reference proteome</keyword>
<dbReference type="AlphaFoldDB" id="A0A069P2C8"/>
<reference evidence="1" key="4">
    <citation type="submission" date="2024-05" db="EMBL/GenBank/DDBJ databases">
        <authorList>
            <person name="Sun Q."/>
            <person name="Zhou Y."/>
        </authorList>
    </citation>
    <scope>NUCLEOTIDE SEQUENCE</scope>
    <source>
        <strain evidence="1">CGMCC 1.11013</strain>
    </source>
</reference>
<dbReference type="RefSeq" id="WP_035964435.1">
    <property type="nucleotide sequence ID" value="NZ_BMEG01000002.1"/>
</dbReference>
<name>A0A069P2C8_9BURK</name>
<dbReference type="Proteomes" id="UP000027439">
    <property type="component" value="Unassembled WGS sequence"/>
</dbReference>
<reference evidence="1" key="1">
    <citation type="journal article" date="2014" name="Int. J. Syst. Evol. Microbiol.">
        <title>Complete genome of a new Firmicutes species belonging to the dominant human colonic microbiota ('Ruminococcus bicirculans') reveals two chromosomes and a selective capacity to utilize plant glucans.</title>
        <authorList>
            <consortium name="NISC Comparative Sequencing Program"/>
            <person name="Wegmann U."/>
            <person name="Louis P."/>
            <person name="Goesmann A."/>
            <person name="Henrissat B."/>
            <person name="Duncan S.H."/>
            <person name="Flint H.J."/>
        </authorList>
    </citation>
    <scope>NUCLEOTIDE SEQUENCE</scope>
    <source>
        <strain evidence="1">CGMCC 1.11013</strain>
    </source>
</reference>
<evidence type="ECO:0000313" key="4">
    <source>
        <dbReference type="Proteomes" id="UP000597138"/>
    </source>
</evidence>
<reference evidence="2 3" key="2">
    <citation type="submission" date="2014-03" db="EMBL/GenBank/DDBJ databases">
        <title>Draft Genome Sequences of Four Burkholderia Strains.</title>
        <authorList>
            <person name="Liu X.Y."/>
            <person name="Li C.X."/>
            <person name="Xu J.H."/>
        </authorList>
    </citation>
    <scope>NUCLEOTIDE SEQUENCE [LARGE SCALE GENOMIC DNA]</scope>
    <source>
        <strain evidence="2 3">R27</strain>
    </source>
</reference>
<dbReference type="Proteomes" id="UP000597138">
    <property type="component" value="Unassembled WGS sequence"/>
</dbReference>
<reference evidence="4" key="3">
    <citation type="journal article" date="2019" name="Int. J. Syst. Evol. Microbiol.">
        <title>The Global Catalogue of Microorganisms (GCM) 10K type strain sequencing project: providing services to taxonomists for standard genome sequencing and annotation.</title>
        <authorList>
            <consortium name="The Broad Institute Genomics Platform"/>
            <consortium name="The Broad Institute Genome Sequencing Center for Infectious Disease"/>
            <person name="Wu L."/>
            <person name="Ma J."/>
        </authorList>
    </citation>
    <scope>NUCLEOTIDE SEQUENCE [LARGE SCALE GENOMIC DNA]</scope>
    <source>
        <strain evidence="4">CGMCC 1.11013</strain>
    </source>
</reference>
<accession>A0A069P2C8</accession>